<gene>
    <name evidence="1" type="ORF">LIER_15882</name>
</gene>
<accession>A0AAV3Q4H6</accession>
<comment type="caution">
    <text evidence="1">The sequence shown here is derived from an EMBL/GenBank/DDBJ whole genome shotgun (WGS) entry which is preliminary data.</text>
</comment>
<evidence type="ECO:0000313" key="1">
    <source>
        <dbReference type="EMBL" id="GAA0158992.1"/>
    </source>
</evidence>
<reference evidence="1 2" key="1">
    <citation type="submission" date="2024-01" db="EMBL/GenBank/DDBJ databases">
        <title>The complete chloroplast genome sequence of Lithospermum erythrorhizon: insights into the phylogenetic relationship among Boraginaceae species and the maternal lineages of purple gromwells.</title>
        <authorList>
            <person name="Okada T."/>
            <person name="Watanabe K."/>
        </authorList>
    </citation>
    <scope>NUCLEOTIDE SEQUENCE [LARGE SCALE GENOMIC DNA]</scope>
</reference>
<protein>
    <submittedName>
        <fullName evidence="1">Uncharacterized protein</fullName>
    </submittedName>
</protein>
<name>A0AAV3Q4H6_LITER</name>
<dbReference type="Proteomes" id="UP001454036">
    <property type="component" value="Unassembled WGS sequence"/>
</dbReference>
<dbReference type="EMBL" id="BAABME010003490">
    <property type="protein sequence ID" value="GAA0158992.1"/>
    <property type="molecule type" value="Genomic_DNA"/>
</dbReference>
<organism evidence="1 2">
    <name type="scientific">Lithospermum erythrorhizon</name>
    <name type="common">Purple gromwell</name>
    <name type="synonym">Lithospermum officinale var. erythrorhizon</name>
    <dbReference type="NCBI Taxonomy" id="34254"/>
    <lineage>
        <taxon>Eukaryota</taxon>
        <taxon>Viridiplantae</taxon>
        <taxon>Streptophyta</taxon>
        <taxon>Embryophyta</taxon>
        <taxon>Tracheophyta</taxon>
        <taxon>Spermatophyta</taxon>
        <taxon>Magnoliopsida</taxon>
        <taxon>eudicotyledons</taxon>
        <taxon>Gunneridae</taxon>
        <taxon>Pentapetalae</taxon>
        <taxon>asterids</taxon>
        <taxon>lamiids</taxon>
        <taxon>Boraginales</taxon>
        <taxon>Boraginaceae</taxon>
        <taxon>Boraginoideae</taxon>
        <taxon>Lithospermeae</taxon>
        <taxon>Lithospermum</taxon>
    </lineage>
</organism>
<evidence type="ECO:0000313" key="2">
    <source>
        <dbReference type="Proteomes" id="UP001454036"/>
    </source>
</evidence>
<proteinExistence type="predicted"/>
<keyword evidence="2" id="KW-1185">Reference proteome</keyword>
<sequence>MMKAYQCIKPDSLTYCYPDLLNAVQIHQDSVFVPDPQDIRITAHLDYHEIIRSLKYMVEAAVQKELPPSPPYMSDVVDRFITISNKALNCFDIDKLGYCNNCVF</sequence>
<dbReference type="AlphaFoldDB" id="A0AAV3Q4H6"/>